<dbReference type="AlphaFoldDB" id="A0A1H0SKH3"/>
<dbReference type="GO" id="GO:0003677">
    <property type="term" value="F:DNA binding"/>
    <property type="evidence" value="ECO:0007669"/>
    <property type="project" value="UniProtKB-KW"/>
</dbReference>
<dbReference type="InterPro" id="IPR023187">
    <property type="entry name" value="Tscrpt_reg_MarR-type_CS"/>
</dbReference>
<dbReference type="STRING" id="641025.SAMN05421507_108124"/>
<dbReference type="InterPro" id="IPR000835">
    <property type="entry name" value="HTH_MarR-typ"/>
</dbReference>
<evidence type="ECO:0000256" key="4">
    <source>
        <dbReference type="ARBA" id="ARBA00023163"/>
    </source>
</evidence>
<dbReference type="GO" id="GO:0005737">
    <property type="term" value="C:cytoplasm"/>
    <property type="evidence" value="ECO:0007669"/>
    <property type="project" value="UniProtKB-SubCell"/>
</dbReference>
<dbReference type="PRINTS" id="PR00598">
    <property type="entry name" value="HTHMARR"/>
</dbReference>
<keyword evidence="7" id="KW-1185">Reference proteome</keyword>
<dbReference type="CDD" id="cd00090">
    <property type="entry name" value="HTH_ARSR"/>
    <property type="match status" value="1"/>
</dbReference>
<dbReference type="PROSITE" id="PS01117">
    <property type="entry name" value="HTH_MARR_1"/>
    <property type="match status" value="1"/>
</dbReference>
<keyword evidence="3 6" id="KW-0238">DNA-binding</keyword>
<dbReference type="SUPFAM" id="SSF46785">
    <property type="entry name" value="Winged helix' DNA-binding domain"/>
    <property type="match status" value="1"/>
</dbReference>
<organism evidence="6 7">
    <name type="scientific">Lentzea jiangxiensis</name>
    <dbReference type="NCBI Taxonomy" id="641025"/>
    <lineage>
        <taxon>Bacteria</taxon>
        <taxon>Bacillati</taxon>
        <taxon>Actinomycetota</taxon>
        <taxon>Actinomycetes</taxon>
        <taxon>Pseudonocardiales</taxon>
        <taxon>Pseudonocardiaceae</taxon>
        <taxon>Lentzea</taxon>
    </lineage>
</organism>
<dbReference type="EMBL" id="FNIX01000008">
    <property type="protein sequence ID" value="SDP42244.1"/>
    <property type="molecule type" value="Genomic_DNA"/>
</dbReference>
<evidence type="ECO:0000256" key="2">
    <source>
        <dbReference type="ARBA" id="ARBA00023015"/>
    </source>
</evidence>
<dbReference type="InterPro" id="IPR039422">
    <property type="entry name" value="MarR/SlyA-like"/>
</dbReference>
<dbReference type="PANTHER" id="PTHR33164:SF5">
    <property type="entry name" value="ORGANIC HYDROPEROXIDE RESISTANCE TRANSCRIPTIONAL REGULATOR"/>
    <property type="match status" value="1"/>
</dbReference>
<dbReference type="InterPro" id="IPR011991">
    <property type="entry name" value="ArsR-like_HTH"/>
</dbReference>
<dbReference type="GO" id="GO:0006950">
    <property type="term" value="P:response to stress"/>
    <property type="evidence" value="ECO:0007669"/>
    <property type="project" value="TreeGrafter"/>
</dbReference>
<dbReference type="Pfam" id="PF01047">
    <property type="entry name" value="MarR"/>
    <property type="match status" value="1"/>
</dbReference>
<dbReference type="PANTHER" id="PTHR33164">
    <property type="entry name" value="TRANSCRIPTIONAL REGULATOR, MARR FAMILY"/>
    <property type="match status" value="1"/>
</dbReference>
<name>A0A1H0SKH3_9PSEU</name>
<keyword evidence="4" id="KW-0804">Transcription</keyword>
<dbReference type="GO" id="GO:0003700">
    <property type="term" value="F:DNA-binding transcription factor activity"/>
    <property type="evidence" value="ECO:0007669"/>
    <property type="project" value="InterPro"/>
</dbReference>
<gene>
    <name evidence="6" type="ORF">SAMN05421507_108124</name>
</gene>
<proteinExistence type="predicted"/>
<dbReference type="OrthoDB" id="9806864at2"/>
<dbReference type="InterPro" id="IPR036388">
    <property type="entry name" value="WH-like_DNA-bd_sf"/>
</dbReference>
<sequence>MTETCTADTRADPRVSDLLCFNLFAAARAVTSLYRPVLDRAGITYPQFLVLALLWEQDQRPIRELVQELGLDYSTLSPLVRRLENNGFLRRRNRPGDKRWVHVELTGEGRALRWIVTALTEKLRAALEMDDEELVVLRSALQRLQHNASH</sequence>
<evidence type="ECO:0000256" key="1">
    <source>
        <dbReference type="ARBA" id="ARBA00004496"/>
    </source>
</evidence>
<evidence type="ECO:0000259" key="5">
    <source>
        <dbReference type="PROSITE" id="PS50995"/>
    </source>
</evidence>
<dbReference type="RefSeq" id="WP_090099422.1">
    <property type="nucleotide sequence ID" value="NZ_FNIX01000008.1"/>
</dbReference>
<comment type="subcellular location">
    <subcellularLocation>
        <location evidence="1">Cytoplasm</location>
    </subcellularLocation>
</comment>
<accession>A0A1H0SKH3</accession>
<evidence type="ECO:0000313" key="7">
    <source>
        <dbReference type="Proteomes" id="UP000199691"/>
    </source>
</evidence>
<dbReference type="PROSITE" id="PS50995">
    <property type="entry name" value="HTH_MARR_2"/>
    <property type="match status" value="1"/>
</dbReference>
<keyword evidence="2" id="KW-0805">Transcription regulation</keyword>
<dbReference type="Proteomes" id="UP000199691">
    <property type="component" value="Unassembled WGS sequence"/>
</dbReference>
<reference evidence="7" key="1">
    <citation type="submission" date="2016-10" db="EMBL/GenBank/DDBJ databases">
        <authorList>
            <person name="Varghese N."/>
            <person name="Submissions S."/>
        </authorList>
    </citation>
    <scope>NUCLEOTIDE SEQUENCE [LARGE SCALE GENOMIC DNA]</scope>
    <source>
        <strain evidence="7">CGMCC 4.6609</strain>
    </source>
</reference>
<evidence type="ECO:0000256" key="3">
    <source>
        <dbReference type="ARBA" id="ARBA00023125"/>
    </source>
</evidence>
<feature type="domain" description="HTH marR-type" evidence="5">
    <location>
        <begin position="16"/>
        <end position="146"/>
    </location>
</feature>
<dbReference type="Gene3D" id="1.10.10.10">
    <property type="entry name" value="Winged helix-like DNA-binding domain superfamily/Winged helix DNA-binding domain"/>
    <property type="match status" value="1"/>
</dbReference>
<evidence type="ECO:0000313" key="6">
    <source>
        <dbReference type="EMBL" id="SDP42244.1"/>
    </source>
</evidence>
<protein>
    <submittedName>
        <fullName evidence="6">DNA-binding transcriptional regulator, MarR family</fullName>
    </submittedName>
</protein>
<dbReference type="InterPro" id="IPR036390">
    <property type="entry name" value="WH_DNA-bd_sf"/>
</dbReference>
<dbReference type="SMART" id="SM00347">
    <property type="entry name" value="HTH_MARR"/>
    <property type="match status" value="1"/>
</dbReference>